<feature type="non-terminal residue" evidence="1">
    <location>
        <position position="1"/>
    </location>
</feature>
<dbReference type="AlphaFoldDB" id="A0A7J6TUC0"/>
<feature type="non-terminal residue" evidence="1">
    <location>
        <position position="112"/>
    </location>
</feature>
<proteinExistence type="predicted"/>
<organism evidence="1 2">
    <name type="scientific">Perkinsus olseni</name>
    <name type="common">Perkinsus atlanticus</name>
    <dbReference type="NCBI Taxonomy" id="32597"/>
    <lineage>
        <taxon>Eukaryota</taxon>
        <taxon>Sar</taxon>
        <taxon>Alveolata</taxon>
        <taxon>Perkinsozoa</taxon>
        <taxon>Perkinsea</taxon>
        <taxon>Perkinsida</taxon>
        <taxon>Perkinsidae</taxon>
        <taxon>Perkinsus</taxon>
    </lineage>
</organism>
<reference evidence="1 2" key="1">
    <citation type="submission" date="2020-04" db="EMBL/GenBank/DDBJ databases">
        <title>Perkinsus olseni comparative genomics.</title>
        <authorList>
            <person name="Bogema D.R."/>
        </authorList>
    </citation>
    <scope>NUCLEOTIDE SEQUENCE [LARGE SCALE GENOMIC DNA]</scope>
    <source>
        <strain evidence="1 2">ATCC PRA-207</strain>
    </source>
</reference>
<gene>
    <name evidence="1" type="ORF">FOZ63_020132</name>
</gene>
<sequence>VQGGAGGRLRTVDGGACVSALRGLYGEGRRWRGGFDAGDVRGRRCVCRADLAALRLLGLWVFSPAGQPSAKPLLRVGGFLRHVHQFPCHIAEISKAGNSSCSSGGDAALSRG</sequence>
<accession>A0A7J6TUC0</accession>
<keyword evidence="2" id="KW-1185">Reference proteome</keyword>
<name>A0A7J6TUC0_PEROL</name>
<protein>
    <submittedName>
        <fullName evidence="1">Uncharacterized protein</fullName>
    </submittedName>
</protein>
<evidence type="ECO:0000313" key="1">
    <source>
        <dbReference type="EMBL" id="KAF4748222.1"/>
    </source>
</evidence>
<dbReference type="EMBL" id="JABANO010008629">
    <property type="protein sequence ID" value="KAF4748222.1"/>
    <property type="molecule type" value="Genomic_DNA"/>
</dbReference>
<comment type="caution">
    <text evidence="1">The sequence shown here is derived from an EMBL/GenBank/DDBJ whole genome shotgun (WGS) entry which is preliminary data.</text>
</comment>
<dbReference type="Proteomes" id="UP000553632">
    <property type="component" value="Unassembled WGS sequence"/>
</dbReference>
<evidence type="ECO:0000313" key="2">
    <source>
        <dbReference type="Proteomes" id="UP000553632"/>
    </source>
</evidence>